<proteinExistence type="predicted"/>
<dbReference type="InterPro" id="IPR011723">
    <property type="entry name" value="Znf/thioredoxin_put"/>
</dbReference>
<dbReference type="Proteomes" id="UP001181355">
    <property type="component" value="Chromosome"/>
</dbReference>
<feature type="transmembrane region" description="Helical" evidence="2">
    <location>
        <begin position="454"/>
        <end position="475"/>
    </location>
</feature>
<protein>
    <submittedName>
        <fullName evidence="4">DUF3426 domain-containing protein</fullName>
    </submittedName>
</protein>
<dbReference type="NCBIfam" id="TIGR02098">
    <property type="entry name" value="MJ0042_CXXC"/>
    <property type="match status" value="1"/>
</dbReference>
<feature type="compositionally biased region" description="Polar residues" evidence="1">
    <location>
        <begin position="161"/>
        <end position="174"/>
    </location>
</feature>
<name>A0ABY9RE23_9BURK</name>
<evidence type="ECO:0000259" key="3">
    <source>
        <dbReference type="Pfam" id="PF13719"/>
    </source>
</evidence>
<keyword evidence="2" id="KW-0472">Membrane</keyword>
<reference evidence="4" key="1">
    <citation type="submission" date="2023-09" db="EMBL/GenBank/DDBJ databases">
        <title>Undibacterium sp. 20NA77.5 isolated from freshwater.</title>
        <authorList>
            <person name="Le V."/>
            <person name="Ko S.-R."/>
            <person name="Ahn C.-Y."/>
            <person name="Oh H.-M."/>
        </authorList>
    </citation>
    <scope>NUCLEOTIDE SEQUENCE</scope>
    <source>
        <strain evidence="4">20NA77.5</strain>
    </source>
</reference>
<keyword evidence="2" id="KW-0812">Transmembrane</keyword>
<organism evidence="4 5">
    <name type="scientific">Undibacterium cyanobacteriorum</name>
    <dbReference type="NCBI Taxonomy" id="3073561"/>
    <lineage>
        <taxon>Bacteria</taxon>
        <taxon>Pseudomonadati</taxon>
        <taxon>Pseudomonadota</taxon>
        <taxon>Betaproteobacteria</taxon>
        <taxon>Burkholderiales</taxon>
        <taxon>Oxalobacteraceae</taxon>
        <taxon>Undibacterium</taxon>
    </lineage>
</organism>
<evidence type="ECO:0000313" key="5">
    <source>
        <dbReference type="Proteomes" id="UP001181355"/>
    </source>
</evidence>
<feature type="compositionally biased region" description="Low complexity" evidence="1">
    <location>
        <begin position="145"/>
        <end position="160"/>
    </location>
</feature>
<feature type="region of interest" description="Disordered" evidence="1">
    <location>
        <begin position="284"/>
        <end position="323"/>
    </location>
</feature>
<dbReference type="RefSeq" id="WP_309480969.1">
    <property type="nucleotide sequence ID" value="NZ_CP133720.1"/>
</dbReference>
<keyword evidence="2" id="KW-1133">Transmembrane helix</keyword>
<keyword evidence="5" id="KW-1185">Reference proteome</keyword>
<feature type="domain" description="Zinc finger/thioredoxin putative" evidence="3">
    <location>
        <begin position="3"/>
        <end position="37"/>
    </location>
</feature>
<dbReference type="Pfam" id="PF13719">
    <property type="entry name" value="Zn_ribbon_5"/>
    <property type="match status" value="1"/>
</dbReference>
<sequence length="608" mass="66181">MALATQCPHCYTSFRVANDQLKLHAGMVRCGACKHTFNGIEHLLAPGEAPRTPPSQEEASTAATPIAPAVPEEGQNTGQETAQEAKHAVEIEAGAPALEAETTLPFDHTAPSSTADESLGSDSPASTTDLENDESETTIESETPAASDVTTAAATDAVVTEKSSTNSSAKQLQEQADEESVPEEFAEYLGSAFEKTGKEEIEEISSSPLPFDEPAEEQEVAAQLVSEEHSPNQQELDDIALFQEKLASFAAMVETPSTEDAIQPHSEDLDTAEHYSSQLELIDAQGDAHPADENTESSTPELDPVDLEASAAEMPATKAQTSSLTASLDFELSDEERTWQESAELSQIEVETKAVIAATDDKTYSRHEPVFSDDTVLEDDVEQDLQSLLDEHESQQLEKQAIKASPPQKTEPSFHEPSESTTDHVSPIDVESEEQPDFMVQAERAHRYEKLKTFGLILGVLILLLAATAQTVYFMRSTIAAQYPASKPHLQKMCAQIGCEIKLPTQIENIVVEGTELTTLSQEPHVLQLAAQFRNKSNTAQAWPMLELVLKDSRNRPVLQRVFKPEEYLETPANVTKGFAANSESAIKVHFELSTAKAANYAVEVFYP</sequence>
<dbReference type="Pfam" id="PF11906">
    <property type="entry name" value="DUF3426"/>
    <property type="match status" value="1"/>
</dbReference>
<evidence type="ECO:0000313" key="4">
    <source>
        <dbReference type="EMBL" id="WMW79472.1"/>
    </source>
</evidence>
<dbReference type="EMBL" id="CP133720">
    <property type="protein sequence ID" value="WMW79472.1"/>
    <property type="molecule type" value="Genomic_DNA"/>
</dbReference>
<feature type="compositionally biased region" description="Basic and acidic residues" evidence="1">
    <location>
        <begin position="412"/>
        <end position="422"/>
    </location>
</feature>
<dbReference type="InterPro" id="IPR021834">
    <property type="entry name" value="DUF3426"/>
</dbReference>
<evidence type="ECO:0000256" key="2">
    <source>
        <dbReference type="SAM" id="Phobius"/>
    </source>
</evidence>
<accession>A0ABY9RE23</accession>
<feature type="compositionally biased region" description="Acidic residues" evidence="1">
    <location>
        <begin position="130"/>
        <end position="139"/>
    </location>
</feature>
<feature type="compositionally biased region" description="Polar residues" evidence="1">
    <location>
        <begin position="110"/>
        <end position="129"/>
    </location>
</feature>
<feature type="compositionally biased region" description="Acidic residues" evidence="1">
    <location>
        <begin position="175"/>
        <end position="186"/>
    </location>
</feature>
<feature type="region of interest" description="Disordered" evidence="1">
    <location>
        <begin position="394"/>
        <end position="430"/>
    </location>
</feature>
<gene>
    <name evidence="4" type="ORF">RF679_12535</name>
</gene>
<feature type="region of interest" description="Disordered" evidence="1">
    <location>
        <begin position="106"/>
        <end position="234"/>
    </location>
</feature>
<evidence type="ECO:0000256" key="1">
    <source>
        <dbReference type="SAM" id="MobiDB-lite"/>
    </source>
</evidence>